<evidence type="ECO:0000256" key="1">
    <source>
        <dbReference type="SAM" id="Phobius"/>
    </source>
</evidence>
<dbReference type="Proteomes" id="UP000199572">
    <property type="component" value="Unassembled WGS sequence"/>
</dbReference>
<accession>A0A1H9NU31</accession>
<reference evidence="2 3" key="1">
    <citation type="submission" date="2016-10" db="EMBL/GenBank/DDBJ databases">
        <authorList>
            <person name="de Groot N.N."/>
        </authorList>
    </citation>
    <scope>NUCLEOTIDE SEQUENCE [LARGE SCALE GENOMIC DNA]</scope>
    <source>
        <strain evidence="2 3">DSM 18610</strain>
    </source>
</reference>
<keyword evidence="1" id="KW-0812">Transmembrane</keyword>
<keyword evidence="3" id="KW-1185">Reference proteome</keyword>
<protein>
    <submittedName>
        <fullName evidence="2">Uncharacterized protein</fullName>
    </submittedName>
</protein>
<dbReference type="EMBL" id="FOGG01000008">
    <property type="protein sequence ID" value="SER39175.1"/>
    <property type="molecule type" value="Genomic_DNA"/>
</dbReference>
<proteinExistence type="predicted"/>
<evidence type="ECO:0000313" key="3">
    <source>
        <dbReference type="Proteomes" id="UP000199572"/>
    </source>
</evidence>
<evidence type="ECO:0000313" key="2">
    <source>
        <dbReference type="EMBL" id="SER39175.1"/>
    </source>
</evidence>
<gene>
    <name evidence="2" type="ORF">SAMN04488023_108108</name>
</gene>
<organism evidence="2 3">
    <name type="scientific">Pedobacter rhizosphaerae</name>
    <dbReference type="NCBI Taxonomy" id="390241"/>
    <lineage>
        <taxon>Bacteria</taxon>
        <taxon>Pseudomonadati</taxon>
        <taxon>Bacteroidota</taxon>
        <taxon>Sphingobacteriia</taxon>
        <taxon>Sphingobacteriales</taxon>
        <taxon>Sphingobacteriaceae</taxon>
        <taxon>Pedobacter</taxon>
    </lineage>
</organism>
<keyword evidence="1" id="KW-1133">Transmembrane helix</keyword>
<sequence>MYVSGCFVNLILRQKKTASFGGGFGFVYFVLYATVSTFLLENDNNNVANNVCVKIHALD</sequence>
<dbReference type="STRING" id="390241.SAMN04488023_108108"/>
<keyword evidence="1" id="KW-0472">Membrane</keyword>
<dbReference type="AlphaFoldDB" id="A0A1H9NU31"/>
<feature type="transmembrane region" description="Helical" evidence="1">
    <location>
        <begin position="20"/>
        <end position="40"/>
    </location>
</feature>
<name>A0A1H9NU31_9SPHI</name>